<proteinExistence type="predicted"/>
<evidence type="ECO:0000313" key="2">
    <source>
        <dbReference type="EMBL" id="KAI3895702.1"/>
    </source>
</evidence>
<dbReference type="AlphaFoldDB" id="A0AAD4SBZ1"/>
<dbReference type="EMBL" id="JAJJMB010011896">
    <property type="protein sequence ID" value="KAI3895702.1"/>
    <property type="molecule type" value="Genomic_DNA"/>
</dbReference>
<dbReference type="Proteomes" id="UP001202328">
    <property type="component" value="Unassembled WGS sequence"/>
</dbReference>
<accession>A0AAD4SBZ1</accession>
<gene>
    <name evidence="2" type="ORF">MKW98_025493</name>
</gene>
<name>A0AAD4SBZ1_9MAGN</name>
<feature type="region of interest" description="Disordered" evidence="1">
    <location>
        <begin position="30"/>
        <end position="52"/>
    </location>
</feature>
<organism evidence="2 3">
    <name type="scientific">Papaver atlanticum</name>
    <dbReference type="NCBI Taxonomy" id="357466"/>
    <lineage>
        <taxon>Eukaryota</taxon>
        <taxon>Viridiplantae</taxon>
        <taxon>Streptophyta</taxon>
        <taxon>Embryophyta</taxon>
        <taxon>Tracheophyta</taxon>
        <taxon>Spermatophyta</taxon>
        <taxon>Magnoliopsida</taxon>
        <taxon>Ranunculales</taxon>
        <taxon>Papaveraceae</taxon>
        <taxon>Papaveroideae</taxon>
        <taxon>Papaver</taxon>
    </lineage>
</organism>
<comment type="caution">
    <text evidence="2">The sequence shown here is derived from an EMBL/GenBank/DDBJ whole genome shotgun (WGS) entry which is preliminary data.</text>
</comment>
<feature type="region of interest" description="Disordered" evidence="1">
    <location>
        <begin position="1"/>
        <end position="20"/>
    </location>
</feature>
<sequence length="247" mass="29181">MGKRKPRKNTNCESDLEEHQTLKQLKKEAINMKKSGKRNKKQNVSDDEEVSGDRPYRAAFNGLDSLVTVMKKRKVKLIAEQINVIKESPFGFLFLLFWKRNYSASHWEKTNDACSELLMCFKEATEDEIKFEFVRDGVKYVLTSIPEEFRVITGMPFFEDRQRKTKETMYGGGFKESKFYIRNFGNQKSATKKEILKAIFRLLKIDEDEEMDNLLICQKLTKWRKWNSLLVCQKMMKIRKRNSLLVC</sequence>
<keyword evidence="3" id="KW-1185">Reference proteome</keyword>
<protein>
    <submittedName>
        <fullName evidence="2">Uncharacterized protein</fullName>
    </submittedName>
</protein>
<evidence type="ECO:0000256" key="1">
    <source>
        <dbReference type="SAM" id="MobiDB-lite"/>
    </source>
</evidence>
<reference evidence="2" key="1">
    <citation type="submission" date="2022-04" db="EMBL/GenBank/DDBJ databases">
        <title>A functionally conserved STORR gene fusion in Papaver species that diverged 16.8 million years ago.</title>
        <authorList>
            <person name="Catania T."/>
        </authorList>
    </citation>
    <scope>NUCLEOTIDE SEQUENCE</scope>
    <source>
        <strain evidence="2">S-188037</strain>
    </source>
</reference>
<evidence type="ECO:0000313" key="3">
    <source>
        <dbReference type="Proteomes" id="UP001202328"/>
    </source>
</evidence>